<protein>
    <recommendedName>
        <fullName evidence="5">F-box domain-containing protein</fullName>
    </recommendedName>
</protein>
<dbReference type="PANTHER" id="PTHR35546:SF130">
    <property type="entry name" value="EXPRESSED PROTEIN"/>
    <property type="match status" value="1"/>
</dbReference>
<evidence type="ECO:0008006" key="5">
    <source>
        <dbReference type="Google" id="ProtNLM"/>
    </source>
</evidence>
<dbReference type="SUPFAM" id="SSF81383">
    <property type="entry name" value="F-box domain"/>
    <property type="match status" value="1"/>
</dbReference>
<dbReference type="InParanoid" id="A0A7N2R642"/>
<reference evidence="3 4" key="1">
    <citation type="journal article" date="2016" name="G3 (Bethesda)">
        <title>First Draft Assembly and Annotation of the Genome of a California Endemic Oak Quercus lobata Nee (Fagaceae).</title>
        <authorList>
            <person name="Sork V.L."/>
            <person name="Fitz-Gibbon S.T."/>
            <person name="Puiu D."/>
            <person name="Crepeau M."/>
            <person name="Gugger P.F."/>
            <person name="Sherman R."/>
            <person name="Stevens K."/>
            <person name="Langley C.H."/>
            <person name="Pellegrini M."/>
            <person name="Salzberg S.L."/>
        </authorList>
    </citation>
    <scope>NUCLEOTIDE SEQUENCE [LARGE SCALE GENOMIC DNA]</scope>
    <source>
        <strain evidence="3 4">cv. SW786</strain>
    </source>
</reference>
<evidence type="ECO:0000313" key="4">
    <source>
        <dbReference type="Proteomes" id="UP000594261"/>
    </source>
</evidence>
<keyword evidence="4" id="KW-1185">Reference proteome</keyword>
<dbReference type="PANTHER" id="PTHR35546">
    <property type="entry name" value="F-BOX PROTEIN INTERACTION DOMAIN PROTEIN-RELATED"/>
    <property type="match status" value="1"/>
</dbReference>
<dbReference type="EMBL" id="LRBV02000006">
    <property type="status" value="NOT_ANNOTATED_CDS"/>
    <property type="molecule type" value="Genomic_DNA"/>
</dbReference>
<feature type="domain" description="F-box protein At3g26010-like beta-propeller" evidence="2">
    <location>
        <begin position="105"/>
        <end position="412"/>
    </location>
</feature>
<dbReference type="InterPro" id="IPR055290">
    <property type="entry name" value="At3g26010-like"/>
</dbReference>
<accession>A0A7N2R642</accession>
<organism evidence="3 4">
    <name type="scientific">Quercus lobata</name>
    <name type="common">Valley oak</name>
    <dbReference type="NCBI Taxonomy" id="97700"/>
    <lineage>
        <taxon>Eukaryota</taxon>
        <taxon>Viridiplantae</taxon>
        <taxon>Streptophyta</taxon>
        <taxon>Embryophyta</taxon>
        <taxon>Tracheophyta</taxon>
        <taxon>Spermatophyta</taxon>
        <taxon>Magnoliopsida</taxon>
        <taxon>eudicotyledons</taxon>
        <taxon>Gunneridae</taxon>
        <taxon>Pentapetalae</taxon>
        <taxon>rosids</taxon>
        <taxon>fabids</taxon>
        <taxon>Fagales</taxon>
        <taxon>Fagaceae</taxon>
        <taxon>Quercus</taxon>
    </lineage>
</organism>
<name>A0A7N2R642_QUELO</name>
<dbReference type="FunCoup" id="A0A7N2R642">
    <property type="interactions" value="232"/>
</dbReference>
<dbReference type="Proteomes" id="UP000594261">
    <property type="component" value="Chromosome 6"/>
</dbReference>
<dbReference type="AlphaFoldDB" id="A0A7N2R642"/>
<reference evidence="3" key="2">
    <citation type="submission" date="2021-01" db="UniProtKB">
        <authorList>
            <consortium name="EnsemblPlants"/>
        </authorList>
    </citation>
    <scope>IDENTIFICATION</scope>
</reference>
<feature type="domain" description="F-box" evidence="1">
    <location>
        <begin position="21"/>
        <end position="60"/>
    </location>
</feature>
<proteinExistence type="predicted"/>
<dbReference type="InterPro" id="IPR001810">
    <property type="entry name" value="F-box_dom"/>
</dbReference>
<dbReference type="InterPro" id="IPR036047">
    <property type="entry name" value="F-box-like_dom_sf"/>
</dbReference>
<evidence type="ECO:0000259" key="2">
    <source>
        <dbReference type="Pfam" id="PF24750"/>
    </source>
</evidence>
<sequence>MDICALPCKKPNSESKQTSNIDDLSNDLLIEILHRIPLKPAHRFKCVSKRWVQVICQPQFAQRFTQRMKLLYPSQPSPPFTLFFQCSFPRPFPVEFKHFQRDPQFMSSYFSLSFLPQSPNPIIFIATSNGLVLCSTTLLSQMMYYVCNPLTANWVALVPPRFDSHVLAGFVCHSYYDDSDTITRFKVVRVSAIETGKKSLDLCVEIFNSDTSEWQQFTEQCEGLHVTLDFTKFQTHAVLAHDDIMHWAHCGSRYILAFDPNNKHDHKCRLIRQPRELYDMYGHVCLSACQGRLRCMFLSNSNNYTLLFQHWELEDYIAGKWCLVAKFPVSNTNLLRVLGIHPVDPNIVYLLRTKNIVLLNAHTQQMEVVYYFTEGQFGRDNTMMNPFELYMSKKKLNAFQFVLQWWPTPVPKLDNGIQEGFKVFLIFQPKINARLSTVSFAKLEKGYPSTKKLPVNFLKQPRISN</sequence>
<dbReference type="EnsemblPlants" id="QL06p006111:mrna">
    <property type="protein sequence ID" value="QL06p006111:mrna"/>
    <property type="gene ID" value="QL06p006111"/>
</dbReference>
<dbReference type="InterPro" id="IPR056592">
    <property type="entry name" value="Beta-prop_At3g26010-like"/>
</dbReference>
<dbReference type="Gene3D" id="1.20.1280.50">
    <property type="match status" value="1"/>
</dbReference>
<dbReference type="OMA" id="FVLQRWM"/>
<dbReference type="Pfam" id="PF24750">
    <property type="entry name" value="b-prop_At3g26010-like"/>
    <property type="match status" value="1"/>
</dbReference>
<evidence type="ECO:0000313" key="3">
    <source>
        <dbReference type="EnsemblPlants" id="QL06p006111:mrna"/>
    </source>
</evidence>
<dbReference type="Pfam" id="PF00646">
    <property type="entry name" value="F-box"/>
    <property type="match status" value="1"/>
</dbReference>
<evidence type="ECO:0000259" key="1">
    <source>
        <dbReference type="Pfam" id="PF00646"/>
    </source>
</evidence>
<dbReference type="Gramene" id="QL06p006111:mrna">
    <property type="protein sequence ID" value="QL06p006111:mrna"/>
    <property type="gene ID" value="QL06p006111"/>
</dbReference>